<name>A0A371JMD8_9FLAO</name>
<proteinExistence type="predicted"/>
<keyword evidence="3" id="KW-0597">Phosphoprotein</keyword>
<dbReference type="Pfam" id="PF00512">
    <property type="entry name" value="HisKA"/>
    <property type="match status" value="1"/>
</dbReference>
<dbReference type="SMART" id="SM00387">
    <property type="entry name" value="HATPase_c"/>
    <property type="match status" value="1"/>
</dbReference>
<evidence type="ECO:0000256" key="2">
    <source>
        <dbReference type="ARBA" id="ARBA00012438"/>
    </source>
</evidence>
<dbReference type="CDD" id="cd00082">
    <property type="entry name" value="HisKA"/>
    <property type="match status" value="1"/>
</dbReference>
<keyword evidence="7" id="KW-1185">Reference proteome</keyword>
<evidence type="ECO:0000313" key="7">
    <source>
        <dbReference type="Proteomes" id="UP000261828"/>
    </source>
</evidence>
<evidence type="ECO:0000256" key="3">
    <source>
        <dbReference type="ARBA" id="ARBA00022553"/>
    </source>
</evidence>
<comment type="catalytic activity">
    <reaction evidence="1">
        <text>ATP + protein L-histidine = ADP + protein N-phospho-L-histidine.</text>
        <dbReference type="EC" id="2.7.13.3"/>
    </reaction>
</comment>
<reference evidence="6 7" key="1">
    <citation type="submission" date="2018-08" db="EMBL/GenBank/DDBJ databases">
        <title>Muricauda nanhaiensis sp. nov., isolated from seawater of the South China Sea.</title>
        <authorList>
            <person name="Dang Y."/>
        </authorList>
    </citation>
    <scope>NUCLEOTIDE SEQUENCE [LARGE SCALE GENOMIC DNA]</scope>
    <source>
        <strain evidence="6 7">SM1704</strain>
    </source>
</reference>
<dbReference type="Gene3D" id="3.30.565.10">
    <property type="entry name" value="Histidine kinase-like ATPase, C-terminal domain"/>
    <property type="match status" value="1"/>
</dbReference>
<keyword evidence="4" id="KW-0472">Membrane</keyword>
<dbReference type="SUPFAM" id="SSF55874">
    <property type="entry name" value="ATPase domain of HSP90 chaperone/DNA topoisomerase II/histidine kinase"/>
    <property type="match status" value="1"/>
</dbReference>
<gene>
    <name evidence="6" type="ORF">DX873_14955</name>
</gene>
<comment type="caution">
    <text evidence="6">The sequence shown here is derived from an EMBL/GenBank/DDBJ whole genome shotgun (WGS) entry which is preliminary data.</text>
</comment>
<feature type="transmembrane region" description="Helical" evidence="4">
    <location>
        <begin position="169"/>
        <end position="188"/>
    </location>
</feature>
<dbReference type="RefSeq" id="WP_116185312.1">
    <property type="nucleotide sequence ID" value="NZ_QTJX01000004.1"/>
</dbReference>
<accession>A0A371JMD8</accession>
<protein>
    <recommendedName>
        <fullName evidence="2">histidine kinase</fullName>
        <ecNumber evidence="2">2.7.13.3</ecNumber>
    </recommendedName>
</protein>
<feature type="domain" description="Histidine kinase" evidence="5">
    <location>
        <begin position="207"/>
        <end position="421"/>
    </location>
</feature>
<keyword evidence="4" id="KW-0812">Transmembrane</keyword>
<dbReference type="InterPro" id="IPR003661">
    <property type="entry name" value="HisK_dim/P_dom"/>
</dbReference>
<dbReference type="Gene3D" id="1.10.287.130">
    <property type="match status" value="1"/>
</dbReference>
<feature type="transmembrane region" description="Helical" evidence="4">
    <location>
        <begin position="6"/>
        <end position="26"/>
    </location>
</feature>
<dbReference type="PANTHER" id="PTHR43547:SF2">
    <property type="entry name" value="HYBRID SIGNAL TRANSDUCTION HISTIDINE KINASE C"/>
    <property type="match status" value="1"/>
</dbReference>
<dbReference type="SMART" id="SM00388">
    <property type="entry name" value="HisKA"/>
    <property type="match status" value="1"/>
</dbReference>
<dbReference type="EMBL" id="QTJX01000004">
    <property type="protein sequence ID" value="RDY58310.1"/>
    <property type="molecule type" value="Genomic_DNA"/>
</dbReference>
<evidence type="ECO:0000259" key="5">
    <source>
        <dbReference type="PROSITE" id="PS50109"/>
    </source>
</evidence>
<dbReference type="GO" id="GO:0000155">
    <property type="term" value="F:phosphorelay sensor kinase activity"/>
    <property type="evidence" value="ECO:0007669"/>
    <property type="project" value="InterPro"/>
</dbReference>
<dbReference type="PROSITE" id="PS50109">
    <property type="entry name" value="HIS_KIN"/>
    <property type="match status" value="1"/>
</dbReference>
<dbReference type="InterPro" id="IPR036890">
    <property type="entry name" value="HATPase_C_sf"/>
</dbReference>
<keyword evidence="6" id="KW-0418">Kinase</keyword>
<dbReference type="PRINTS" id="PR00344">
    <property type="entry name" value="BCTRLSENSOR"/>
</dbReference>
<dbReference type="Pfam" id="PF02518">
    <property type="entry name" value="HATPase_c"/>
    <property type="match status" value="1"/>
</dbReference>
<dbReference type="InterPro" id="IPR003594">
    <property type="entry name" value="HATPase_dom"/>
</dbReference>
<keyword evidence="6" id="KW-0808">Transferase</keyword>
<dbReference type="InterPro" id="IPR005467">
    <property type="entry name" value="His_kinase_dom"/>
</dbReference>
<dbReference type="InterPro" id="IPR036097">
    <property type="entry name" value="HisK_dim/P_sf"/>
</dbReference>
<keyword evidence="4" id="KW-1133">Transmembrane helix</keyword>
<dbReference type="Proteomes" id="UP000261828">
    <property type="component" value="Unassembled WGS sequence"/>
</dbReference>
<dbReference type="InterPro" id="IPR004358">
    <property type="entry name" value="Sig_transdc_His_kin-like_C"/>
</dbReference>
<dbReference type="EC" id="2.7.13.3" evidence="2"/>
<evidence type="ECO:0000256" key="4">
    <source>
        <dbReference type="SAM" id="Phobius"/>
    </source>
</evidence>
<evidence type="ECO:0000256" key="1">
    <source>
        <dbReference type="ARBA" id="ARBA00000085"/>
    </source>
</evidence>
<dbReference type="PANTHER" id="PTHR43547">
    <property type="entry name" value="TWO-COMPONENT HISTIDINE KINASE"/>
    <property type="match status" value="1"/>
</dbReference>
<dbReference type="SUPFAM" id="SSF47384">
    <property type="entry name" value="Homodimeric domain of signal transducing histidine kinase"/>
    <property type="match status" value="1"/>
</dbReference>
<dbReference type="AlphaFoldDB" id="A0A371JMD8"/>
<organism evidence="6 7">
    <name type="scientific">Flagellimonas nanhaiensis</name>
    <dbReference type="NCBI Taxonomy" id="2292706"/>
    <lineage>
        <taxon>Bacteria</taxon>
        <taxon>Pseudomonadati</taxon>
        <taxon>Bacteroidota</taxon>
        <taxon>Flavobacteriia</taxon>
        <taxon>Flavobacteriales</taxon>
        <taxon>Flavobacteriaceae</taxon>
        <taxon>Flagellimonas</taxon>
    </lineage>
</organism>
<sequence length="426" mass="48881">MKRRGIYIIIFAVSILGLALIQYKYLQIGLSLAKVQFNRKVQDAVVEIENDLSSTNQLTFLVGKALQKDDSYFKLSVDSIQDASSHFLNDFITEKLVSHGVETKFSYDLFSKDSLYYLKSPSVFKKKENLATYPIQLHGYLPELLDQRLVLELQFENLNNYFLSQLNGLTFPSLLFILGIIIAIVWALRTYYWQQNVITTTNEFINNLTHELKTPVFSISLATKLLEENADPKQQHVVSLIRQQTERLSGHIDKVLELGNLEHKKSVITMEELDFEPYLSKLCEEFGTLSSIEGIDFEYKLEDGPYWINAERFHLENAVNNLLDNAKKYSESPKILLNSFKKGSKLIVEVVDNGKGIHPEDHQKIFKKYYRVGNGNVHDVKGYGLGLNYVKRVIDRFKGKIVLESEPDKGTRITIELPLRKNGNDA</sequence>
<dbReference type="OrthoDB" id="1933776at2"/>
<evidence type="ECO:0000313" key="6">
    <source>
        <dbReference type="EMBL" id="RDY58310.1"/>
    </source>
</evidence>